<dbReference type="InterPro" id="IPR053037">
    <property type="entry name" value="Pericyclase_pydY-like"/>
</dbReference>
<keyword evidence="2" id="KW-1185">Reference proteome</keyword>
<sequence length="187" mass="21141">MAVPTTMTTLNISGKYTQNKSLSDNTDEILRLQGVGLLVRKALGMATLYVTINHLNEDGVETISMEQKLTGGLGSSNEDRVLNWEETSVENKLFGPTISKTRRAKPEDLEEIYLKEGWSEATKEHGIIHILNKSDTEKSKNTWIIEGAWGIEEVGGEPRYVRHVYFTGPKGEEIRARMVFDYRECFT</sequence>
<dbReference type="EMBL" id="MLYV02000035">
    <property type="protein sequence ID" value="PSS37584.1"/>
    <property type="molecule type" value="Genomic_DNA"/>
</dbReference>
<evidence type="ECO:0000313" key="2">
    <source>
        <dbReference type="Proteomes" id="UP000186601"/>
    </source>
</evidence>
<dbReference type="OrthoDB" id="425354at2759"/>
<dbReference type="PANTHER" id="PTHR38115">
    <property type="entry name" value="LIPOCALIN-LIKE DOMAIN-CONTAINING PROTEIN"/>
    <property type="match status" value="1"/>
</dbReference>
<reference evidence="1 2" key="1">
    <citation type="submission" date="2018-02" db="EMBL/GenBank/DDBJ databases">
        <title>Genome sequence of the basidiomycete white-rot fungus Phlebia centrifuga.</title>
        <authorList>
            <person name="Granchi Z."/>
            <person name="Peng M."/>
            <person name="de Vries R.P."/>
            <person name="Hilden K."/>
            <person name="Makela M.R."/>
            <person name="Grigoriev I."/>
            <person name="Riley R."/>
        </authorList>
    </citation>
    <scope>NUCLEOTIDE SEQUENCE [LARGE SCALE GENOMIC DNA]</scope>
    <source>
        <strain evidence="1 2">FBCC195</strain>
    </source>
</reference>
<dbReference type="PANTHER" id="PTHR38115:SF1">
    <property type="entry name" value="LIPOCALIN-LIKE DOMAIN-CONTAINING PROTEIN"/>
    <property type="match status" value="1"/>
</dbReference>
<dbReference type="InterPro" id="IPR012674">
    <property type="entry name" value="Calycin"/>
</dbReference>
<protein>
    <submittedName>
        <fullName evidence="1">Uncharacterized protein</fullName>
    </submittedName>
</protein>
<name>A0A2R6S5M6_9APHY</name>
<dbReference type="AlphaFoldDB" id="A0A2R6S5M6"/>
<organism evidence="1 2">
    <name type="scientific">Hermanssonia centrifuga</name>
    <dbReference type="NCBI Taxonomy" id="98765"/>
    <lineage>
        <taxon>Eukaryota</taxon>
        <taxon>Fungi</taxon>
        <taxon>Dikarya</taxon>
        <taxon>Basidiomycota</taxon>
        <taxon>Agaricomycotina</taxon>
        <taxon>Agaricomycetes</taxon>
        <taxon>Polyporales</taxon>
        <taxon>Meruliaceae</taxon>
        <taxon>Hermanssonia</taxon>
    </lineage>
</organism>
<dbReference type="SUPFAM" id="SSF50814">
    <property type="entry name" value="Lipocalins"/>
    <property type="match status" value="1"/>
</dbReference>
<gene>
    <name evidence="1" type="ORF">PHLCEN_2v600</name>
</gene>
<dbReference type="Proteomes" id="UP000186601">
    <property type="component" value="Unassembled WGS sequence"/>
</dbReference>
<evidence type="ECO:0000313" key="1">
    <source>
        <dbReference type="EMBL" id="PSS37584.1"/>
    </source>
</evidence>
<comment type="caution">
    <text evidence="1">The sequence shown here is derived from an EMBL/GenBank/DDBJ whole genome shotgun (WGS) entry which is preliminary data.</text>
</comment>
<proteinExistence type="predicted"/>
<accession>A0A2R6S5M6</accession>